<dbReference type="Proteomes" id="UP001056132">
    <property type="component" value="Chromosome 1"/>
</dbReference>
<keyword evidence="9" id="KW-1185">Reference proteome</keyword>
<gene>
    <name evidence="7" type="ORF">FGG12_09250</name>
    <name evidence="8" type="ORF">M5D45_03180</name>
</gene>
<dbReference type="SUPFAM" id="SSF46626">
    <property type="entry name" value="Cytochrome c"/>
    <property type="match status" value="2"/>
</dbReference>
<dbReference type="InterPro" id="IPR051459">
    <property type="entry name" value="Cytochrome_c-type_DH"/>
</dbReference>
<accession>A0AAE9I2N8</accession>
<dbReference type="RefSeq" id="WP_144197374.1">
    <property type="nucleotide sequence ID" value="NZ_CAJPVH010000042.1"/>
</dbReference>
<dbReference type="PROSITE" id="PS51007">
    <property type="entry name" value="CYTC"/>
    <property type="match status" value="2"/>
</dbReference>
<evidence type="ECO:0000256" key="4">
    <source>
        <dbReference type="PROSITE-ProRule" id="PRU00433"/>
    </source>
</evidence>
<evidence type="ECO:0000256" key="3">
    <source>
        <dbReference type="ARBA" id="ARBA00023004"/>
    </source>
</evidence>
<protein>
    <submittedName>
        <fullName evidence="7">C-type cytochrome</fullName>
    </submittedName>
    <submittedName>
        <fullName evidence="8">Cytochrome c</fullName>
    </submittedName>
</protein>
<dbReference type="EMBL" id="VCIZ01000004">
    <property type="protein sequence ID" value="TSP13081.1"/>
    <property type="molecule type" value="Genomic_DNA"/>
</dbReference>
<name>A0AAE9I2N8_9BURK</name>
<evidence type="ECO:0000313" key="8">
    <source>
        <dbReference type="EMBL" id="URF04867.1"/>
    </source>
</evidence>
<reference evidence="8" key="2">
    <citation type="journal article" date="2022" name="Microbiol. Resour. Announc.">
        <title>Genome Sequence of Cupriavidus campinensis Strain G5, a Member of a Bacterial Consortium Capable of Polyethylene Degradation.</title>
        <authorList>
            <person name="Schneider B."/>
            <person name="Pfeiffer F."/>
            <person name="Dyall-Smith M."/>
            <person name="Kunte H.J."/>
        </authorList>
    </citation>
    <scope>NUCLEOTIDE SEQUENCE</scope>
    <source>
        <strain evidence="8">G5</strain>
    </source>
</reference>
<dbReference type="PANTHER" id="PTHR35008">
    <property type="entry name" value="BLL4482 PROTEIN-RELATED"/>
    <property type="match status" value="1"/>
</dbReference>
<evidence type="ECO:0000256" key="1">
    <source>
        <dbReference type="ARBA" id="ARBA00022617"/>
    </source>
</evidence>
<dbReference type="GO" id="GO:0020037">
    <property type="term" value="F:heme binding"/>
    <property type="evidence" value="ECO:0007669"/>
    <property type="project" value="InterPro"/>
</dbReference>
<feature type="transmembrane region" description="Helical" evidence="5">
    <location>
        <begin position="6"/>
        <end position="31"/>
    </location>
</feature>
<organism evidence="8 10">
    <name type="scientific">Cupriavidus campinensis</name>
    <dbReference type="NCBI Taxonomy" id="151783"/>
    <lineage>
        <taxon>Bacteria</taxon>
        <taxon>Pseudomonadati</taxon>
        <taxon>Pseudomonadota</taxon>
        <taxon>Betaproteobacteria</taxon>
        <taxon>Burkholderiales</taxon>
        <taxon>Burkholderiaceae</taxon>
        <taxon>Cupriavidus</taxon>
    </lineage>
</organism>
<dbReference type="Pfam" id="PF13442">
    <property type="entry name" value="Cytochrome_CBB3"/>
    <property type="match status" value="1"/>
</dbReference>
<keyword evidence="1 4" id="KW-0349">Heme</keyword>
<reference evidence="7 9" key="1">
    <citation type="submission" date="2019-05" db="EMBL/GenBank/DDBJ databases">
        <title>Whole genome sequence analysis of Cupriavidus campinensis S14E4C strain.</title>
        <authorList>
            <person name="Abbaszade G."/>
            <person name="Szabo A."/>
            <person name="Toumi M."/>
            <person name="Toth E."/>
        </authorList>
    </citation>
    <scope>NUCLEOTIDE SEQUENCE [LARGE SCALE GENOMIC DNA]</scope>
    <source>
        <strain evidence="7 9">S14E4C</strain>
    </source>
</reference>
<feature type="domain" description="Cytochrome c" evidence="6">
    <location>
        <begin position="195"/>
        <end position="293"/>
    </location>
</feature>
<dbReference type="KEGG" id="ccam:M5D45_03180"/>
<dbReference type="Pfam" id="PF00034">
    <property type="entry name" value="Cytochrom_C"/>
    <property type="match status" value="1"/>
</dbReference>
<dbReference type="Proteomes" id="UP000318943">
    <property type="component" value="Unassembled WGS sequence"/>
</dbReference>
<keyword evidence="5" id="KW-1133">Transmembrane helix</keyword>
<dbReference type="Gene3D" id="1.10.760.10">
    <property type="entry name" value="Cytochrome c-like domain"/>
    <property type="match status" value="2"/>
</dbReference>
<dbReference type="InterPro" id="IPR009056">
    <property type="entry name" value="Cyt_c-like_dom"/>
</dbReference>
<dbReference type="AlphaFoldDB" id="A0AAE9I2N8"/>
<evidence type="ECO:0000259" key="6">
    <source>
        <dbReference type="PROSITE" id="PS51007"/>
    </source>
</evidence>
<dbReference type="InterPro" id="IPR036909">
    <property type="entry name" value="Cyt_c-like_dom_sf"/>
</dbReference>
<keyword evidence="3 4" id="KW-0408">Iron</keyword>
<keyword evidence="2 4" id="KW-0479">Metal-binding</keyword>
<reference evidence="8" key="3">
    <citation type="submission" date="2022-05" db="EMBL/GenBank/DDBJ databases">
        <authorList>
            <person name="Kunte H.-J."/>
        </authorList>
    </citation>
    <scope>NUCLEOTIDE SEQUENCE</scope>
    <source>
        <strain evidence="8">G5</strain>
    </source>
</reference>
<dbReference type="GO" id="GO:0009055">
    <property type="term" value="F:electron transfer activity"/>
    <property type="evidence" value="ECO:0007669"/>
    <property type="project" value="InterPro"/>
</dbReference>
<keyword evidence="5" id="KW-0812">Transmembrane</keyword>
<dbReference type="PANTHER" id="PTHR35008:SF8">
    <property type="entry name" value="ALCOHOL DEHYDROGENASE CYTOCHROME C SUBUNIT"/>
    <property type="match status" value="1"/>
</dbReference>
<proteinExistence type="predicted"/>
<evidence type="ECO:0000256" key="2">
    <source>
        <dbReference type="ARBA" id="ARBA00022723"/>
    </source>
</evidence>
<feature type="domain" description="Cytochrome c" evidence="6">
    <location>
        <begin position="54"/>
        <end position="152"/>
    </location>
</feature>
<evidence type="ECO:0000256" key="5">
    <source>
        <dbReference type="SAM" id="Phobius"/>
    </source>
</evidence>
<evidence type="ECO:0000313" key="9">
    <source>
        <dbReference type="Proteomes" id="UP000318943"/>
    </source>
</evidence>
<evidence type="ECO:0000313" key="7">
    <source>
        <dbReference type="EMBL" id="TSP13081.1"/>
    </source>
</evidence>
<keyword evidence="5" id="KW-0472">Membrane</keyword>
<sequence>MDIARFFRIASSASIAFVVVVAVAVGSTYWWGGRKLARTVDVSVAPVTIPTDAAAIAHGKYLYESRGCMDCHGAKGAGKQVFDEPNGLRVRAPDITQANPDVARYRPEDWDRAIRHGVAQSGRPLLIMPSEDYNRLSNEDFGALVAYVRSLPPANGQPAEVRFPWFAQGLYGAGVIRDAAEKINHDLPPAPAIAAAVTPAYGQYMANACMGCHGGDLRGGHIPGAPPDWPPAADLRPNGVMKRYPQPDQFVAMMRTGKRPDGTDVSRVMPFSSFAKMNDTDLNALHLYLSATK</sequence>
<dbReference type="EMBL" id="CP097330">
    <property type="protein sequence ID" value="URF04867.1"/>
    <property type="molecule type" value="Genomic_DNA"/>
</dbReference>
<evidence type="ECO:0000313" key="10">
    <source>
        <dbReference type="Proteomes" id="UP001056132"/>
    </source>
</evidence>
<dbReference type="GO" id="GO:0046872">
    <property type="term" value="F:metal ion binding"/>
    <property type="evidence" value="ECO:0007669"/>
    <property type="project" value="UniProtKB-KW"/>
</dbReference>